<dbReference type="CDD" id="cd20816">
    <property type="entry name" value="C1_GMIP-like"/>
    <property type="match status" value="1"/>
</dbReference>
<dbReference type="Gene3D" id="1.20.1270.60">
    <property type="entry name" value="Arfaptin homology (AH) domain/BAR domain"/>
    <property type="match status" value="1"/>
</dbReference>
<dbReference type="PANTHER" id="PTHR15228">
    <property type="entry name" value="SPERMATHECAL PHYSIOLOGY VARIANT"/>
    <property type="match status" value="1"/>
</dbReference>
<dbReference type="GO" id="GO:0005096">
    <property type="term" value="F:GTPase activator activity"/>
    <property type="evidence" value="ECO:0007669"/>
    <property type="project" value="UniProtKB-KW"/>
</dbReference>
<dbReference type="InterPro" id="IPR054713">
    <property type="entry name" value="GMIP/FCHO2-like_FCH"/>
</dbReference>
<dbReference type="GO" id="GO:0007165">
    <property type="term" value="P:signal transduction"/>
    <property type="evidence" value="ECO:0007669"/>
    <property type="project" value="InterPro"/>
</dbReference>
<feature type="compositionally biased region" description="Polar residues" evidence="7">
    <location>
        <begin position="653"/>
        <end position="664"/>
    </location>
</feature>
<feature type="compositionally biased region" description="Polar residues" evidence="7">
    <location>
        <begin position="1019"/>
        <end position="1034"/>
    </location>
</feature>
<dbReference type="Pfam" id="PF00620">
    <property type="entry name" value="RhoGAP"/>
    <property type="match status" value="1"/>
</dbReference>
<feature type="compositionally biased region" description="Polar residues" evidence="7">
    <location>
        <begin position="1484"/>
        <end position="1495"/>
    </location>
</feature>
<feature type="region of interest" description="Disordered" evidence="7">
    <location>
        <begin position="1417"/>
        <end position="1496"/>
    </location>
</feature>
<feature type="region of interest" description="Disordered" evidence="7">
    <location>
        <begin position="127"/>
        <end position="155"/>
    </location>
</feature>
<feature type="region of interest" description="Disordered" evidence="7">
    <location>
        <begin position="653"/>
        <end position="746"/>
    </location>
</feature>
<evidence type="ECO:0000256" key="6">
    <source>
        <dbReference type="SAM" id="Coils"/>
    </source>
</evidence>
<feature type="compositionally biased region" description="Polar residues" evidence="7">
    <location>
        <begin position="1314"/>
        <end position="1327"/>
    </location>
</feature>
<dbReference type="InterPro" id="IPR000198">
    <property type="entry name" value="RhoGAP_dom"/>
</dbReference>
<evidence type="ECO:0000256" key="7">
    <source>
        <dbReference type="SAM" id="MobiDB-lite"/>
    </source>
</evidence>
<keyword evidence="1" id="KW-0343">GTPase activation</keyword>
<dbReference type="Pfam" id="PF24235">
    <property type="entry name" value="RHG29_45_N"/>
    <property type="match status" value="1"/>
</dbReference>
<feature type="compositionally biased region" description="Acidic residues" evidence="7">
    <location>
        <begin position="317"/>
        <end position="331"/>
    </location>
</feature>
<dbReference type="GO" id="GO:0008270">
    <property type="term" value="F:zinc ion binding"/>
    <property type="evidence" value="ECO:0007669"/>
    <property type="project" value="UniProtKB-KW"/>
</dbReference>
<dbReference type="InterPro" id="IPR008936">
    <property type="entry name" value="Rho_GTPase_activation_prot"/>
</dbReference>
<dbReference type="PROSITE" id="PS50081">
    <property type="entry name" value="ZF_DAG_PE_2"/>
    <property type="match status" value="1"/>
</dbReference>
<dbReference type="PROSITE" id="PS51741">
    <property type="entry name" value="F_BAR"/>
    <property type="match status" value="1"/>
</dbReference>
<dbReference type="SMART" id="SM00109">
    <property type="entry name" value="C1"/>
    <property type="match status" value="1"/>
</dbReference>
<keyword evidence="2" id="KW-0479">Metal-binding</keyword>
<reference evidence="8" key="1">
    <citation type="submission" date="2020-04" db="EMBL/GenBank/DDBJ databases">
        <authorList>
            <person name="Alioto T."/>
            <person name="Alioto T."/>
            <person name="Gomez Garrido J."/>
        </authorList>
    </citation>
    <scope>NUCLEOTIDE SEQUENCE</scope>
    <source>
        <strain evidence="8">A484AB</strain>
    </source>
</reference>
<dbReference type="SMART" id="SM00055">
    <property type="entry name" value="FCH"/>
    <property type="match status" value="1"/>
</dbReference>
<feature type="region of interest" description="Disordered" evidence="7">
    <location>
        <begin position="1011"/>
        <end position="1036"/>
    </location>
</feature>
<evidence type="ECO:0000256" key="5">
    <source>
        <dbReference type="ARBA" id="ARBA00023054"/>
    </source>
</evidence>
<keyword evidence="4" id="KW-0862">Zinc</keyword>
<accession>A0A6S7FL28</accession>
<keyword evidence="9" id="KW-1185">Reference proteome</keyword>
<feature type="compositionally biased region" description="Low complexity" evidence="7">
    <location>
        <begin position="1340"/>
        <end position="1358"/>
    </location>
</feature>
<dbReference type="InterPro" id="IPR002219">
    <property type="entry name" value="PKC_DAG/PE"/>
</dbReference>
<dbReference type="InterPro" id="IPR001060">
    <property type="entry name" value="FCH_dom"/>
</dbReference>
<comment type="caution">
    <text evidence="8">The sequence shown here is derived from an EMBL/GenBank/DDBJ whole genome shotgun (WGS) entry which is preliminary data.</text>
</comment>
<dbReference type="Pfam" id="PF22699">
    <property type="entry name" value="GMIP-like_FCH"/>
    <property type="match status" value="1"/>
</dbReference>
<organism evidence="8 9">
    <name type="scientific">Paramuricea clavata</name>
    <name type="common">Red gorgonian</name>
    <name type="synonym">Violescent sea-whip</name>
    <dbReference type="NCBI Taxonomy" id="317549"/>
    <lineage>
        <taxon>Eukaryota</taxon>
        <taxon>Metazoa</taxon>
        <taxon>Cnidaria</taxon>
        <taxon>Anthozoa</taxon>
        <taxon>Octocorallia</taxon>
        <taxon>Malacalcyonacea</taxon>
        <taxon>Plexauridae</taxon>
        <taxon>Paramuricea</taxon>
    </lineage>
</organism>
<evidence type="ECO:0000256" key="3">
    <source>
        <dbReference type="ARBA" id="ARBA00022771"/>
    </source>
</evidence>
<evidence type="ECO:0000313" key="8">
    <source>
        <dbReference type="EMBL" id="CAB3976569.1"/>
    </source>
</evidence>
<dbReference type="InterPro" id="IPR031160">
    <property type="entry name" value="F_BAR_dom"/>
</dbReference>
<feature type="compositionally biased region" description="Polar residues" evidence="7">
    <location>
        <begin position="491"/>
        <end position="502"/>
    </location>
</feature>
<dbReference type="OrthoDB" id="79452at2759"/>
<feature type="region of interest" description="Disordered" evidence="7">
    <location>
        <begin position="307"/>
        <end position="331"/>
    </location>
</feature>
<evidence type="ECO:0000256" key="4">
    <source>
        <dbReference type="ARBA" id="ARBA00022833"/>
    </source>
</evidence>
<feature type="coiled-coil region" evidence="6">
    <location>
        <begin position="393"/>
        <end position="420"/>
    </location>
</feature>
<feature type="compositionally biased region" description="Basic and acidic residues" evidence="7">
    <location>
        <begin position="508"/>
        <end position="527"/>
    </location>
</feature>
<feature type="compositionally biased region" description="Polar residues" evidence="7">
    <location>
        <begin position="1442"/>
        <end position="1475"/>
    </location>
</feature>
<feature type="compositionally biased region" description="Polar residues" evidence="7">
    <location>
        <begin position="1577"/>
        <end position="1586"/>
    </location>
</feature>
<dbReference type="Gene3D" id="1.10.555.10">
    <property type="entry name" value="Rho GTPase activation protein"/>
    <property type="match status" value="1"/>
</dbReference>
<feature type="region of interest" description="Disordered" evidence="7">
    <location>
        <begin position="490"/>
        <end position="533"/>
    </location>
</feature>
<dbReference type="InterPro" id="IPR046349">
    <property type="entry name" value="C1-like_sf"/>
</dbReference>
<dbReference type="SUPFAM" id="SSF48350">
    <property type="entry name" value="GTPase activation domain, GAP"/>
    <property type="match status" value="1"/>
</dbReference>
<dbReference type="SUPFAM" id="SSF57889">
    <property type="entry name" value="Cysteine-rich domain"/>
    <property type="match status" value="1"/>
</dbReference>
<keyword evidence="3" id="KW-0863">Zinc-finger</keyword>
<dbReference type="GO" id="GO:0051056">
    <property type="term" value="P:regulation of small GTPase mediated signal transduction"/>
    <property type="evidence" value="ECO:0007669"/>
    <property type="project" value="UniProtKB-ARBA"/>
</dbReference>
<dbReference type="SUPFAM" id="SSF103657">
    <property type="entry name" value="BAR/IMD domain-like"/>
    <property type="match status" value="1"/>
</dbReference>
<gene>
    <name evidence="8" type="ORF">PACLA_8A063753</name>
</gene>
<dbReference type="Proteomes" id="UP001152795">
    <property type="component" value="Unassembled WGS sequence"/>
</dbReference>
<dbReference type="Gene3D" id="3.30.60.20">
    <property type="match status" value="1"/>
</dbReference>
<dbReference type="InterPro" id="IPR051025">
    <property type="entry name" value="RhoGAP"/>
</dbReference>
<dbReference type="SMART" id="SM00324">
    <property type="entry name" value="RhoGAP"/>
    <property type="match status" value="1"/>
</dbReference>
<feature type="region of interest" description="Disordered" evidence="7">
    <location>
        <begin position="1535"/>
        <end position="1586"/>
    </location>
</feature>
<name>A0A6S7FL28_PARCT</name>
<evidence type="ECO:0000256" key="1">
    <source>
        <dbReference type="ARBA" id="ARBA00022468"/>
    </source>
</evidence>
<feature type="region of interest" description="Disordered" evidence="7">
    <location>
        <begin position="1"/>
        <end position="30"/>
    </location>
</feature>
<dbReference type="EMBL" id="CACRXK020000002">
    <property type="protein sequence ID" value="CAB3976569.1"/>
    <property type="molecule type" value="Genomic_DNA"/>
</dbReference>
<feature type="region of interest" description="Disordered" evidence="7">
    <location>
        <begin position="1204"/>
        <end position="1379"/>
    </location>
</feature>
<feature type="region of interest" description="Disordered" evidence="7">
    <location>
        <begin position="1136"/>
        <end position="1164"/>
    </location>
</feature>
<sequence length="1586" mass="178087">MSVSKANGVKKRRAPLPPEENYLAPLPPEEMTSNLVDESLCDTGATSTERMPRTLPLGEPVVERRRDFLSENLHSSRYSWAPESGQVTLLHKRRSLDDINFLSDNEALDVQRQSENVKALENTEYHHNGHHKRHSSGDVSKLLHGSSSKSSLRSNNLSERSFSLNSLSSSYGTDTVDSQMVDQEDILTLTAHVRHFSDALSKLRIAFPGNGSDTDSDENTDGGNAVEEMHVKAHECLGKVLSNLKEVINRYPSLRSSEILAAAGNLISKVRNLNYVDNKIPDDFYHAIDQLALVFGSSISDLLMGDQELSPNKAGDDGDDVDDFPDEEDYASEGDMLSESMNMPSRQLRQDGACNDILRDQDADLDSVLLKMESGVDFCLQWTKYWSKYVKDIANYIEKRAQLEAEYTKQLTKLAQATRASISEENYLPFQSTFITALDQDMEYSQKCQQTLAAISGPRFMEPLMQRRSVHDRARKDMKDDWTKTCRQLHESASSVKTSQNTYHKRKQDLEKLNTRQSDVKENKEESFSVFSSNKGKKEEDLRGKVEEADQLYRNSIKFANEMQTEAEKTKVRIVAQTKQLVNECDRTFRSVTRKYFDMMHELAVPTPIHFKTLADSCQGYEPGKEFEDFVRFQQSTARCAVRPFYEFQQCGRSNSELESSMKGSLSPMKLGHMSDYEGGVSPSVSPSSSPKTSKKQPRRTHPPPSTDDESEGEIKKPKSNKPAKTGRRPKKFPKGPLTKEASTHTFHKIRAPARCSECDSYVFSGVECSQCGLSCHSKKCLENLVTACSHSRRLPSPMKRMRTFGVRFSEDGGVPVLVTKCVKEINRRGLRVKGIYRVSGVKSKMESLCQEFETNAESVDLSTQPPHLIASVLKLYIRQLPEPLMTTKLYSDLIQLAKESTHLNWLRVDEYEGDGKQEFKKLLEQLQLTIKKLPRSNYLTTATLIKHLHKVSINEEYNQMNPQNLAIVFGPTILRLESENSHTSLSSLVDMSHQTRIVALLIVNPQVFDDVPDEPEAQQGNGSNEENDSSLPNTPVEKFVSLKSEEEEIGMPDLYGERSTRVRGEGLSPMDQLASQSSDVKDINRSDSDTMKINERVDIKGEATSVFDEASISLPGSLEDRNRYLELTPQDDEKFPLVDQDKDRPSHNVEHNQHTEKMFNSKSEGREIIHNSNDKDSLKLPKDSSLTDEIQDEFNKMLQSKVPVDTTKEEDFPSPGEFNSDEGTIPRRRSKAFSVGKRNSDPDMLGKRGSALMNAYMGDNNIKGEDSGSPRGSPPRKEVDNSSVNRNDLKHENDVGANDETILVTSTVSSTTAGETTDSDVTPVNTESEDQGFRKRAGTSETTSSAASRSGDESSISTLYRDTPRRKRSATYENDRRKKFENRQERLEKQLTSDRLLIYGVRTRRTRVSVKDQVKQLENKEQNDSSKAGPLGVRNNKLPATVTTQGDTFASKETSDTQGTHSNTQVNENANTFDNVDGKENINGHSECNPVSQAKSHEPLTRLYMAGENAGIFQPPRSPVPKYRTDDKFCALEMDISLDTPRTPSSDSSDDDSENTDVGMETALLPKWKGRGLTPRDSSQAPEFV</sequence>
<dbReference type="PANTHER" id="PTHR15228:SF25">
    <property type="entry name" value="F-BAR DOMAIN-CONTAINING PROTEIN"/>
    <property type="match status" value="1"/>
</dbReference>
<feature type="compositionally biased region" description="Low complexity" evidence="7">
    <location>
        <begin position="681"/>
        <end position="692"/>
    </location>
</feature>
<proteinExistence type="predicted"/>
<feature type="compositionally biased region" description="Basic residues" evidence="7">
    <location>
        <begin position="718"/>
        <end position="734"/>
    </location>
</feature>
<dbReference type="InterPro" id="IPR057028">
    <property type="entry name" value="RHG29_45_N"/>
</dbReference>
<evidence type="ECO:0000256" key="2">
    <source>
        <dbReference type="ARBA" id="ARBA00022723"/>
    </source>
</evidence>
<protein>
    <submittedName>
        <fullName evidence="8">Rho GTPase-activating 45-like isoform X1</fullName>
    </submittedName>
</protein>
<feature type="compositionally biased region" description="Basic residues" evidence="7">
    <location>
        <begin position="693"/>
        <end position="702"/>
    </location>
</feature>
<keyword evidence="5 6" id="KW-0175">Coiled coil</keyword>
<dbReference type="PROSITE" id="PS50238">
    <property type="entry name" value="RHOGAP"/>
    <property type="match status" value="1"/>
</dbReference>
<dbReference type="InterPro" id="IPR027267">
    <property type="entry name" value="AH/BAR_dom_sf"/>
</dbReference>
<feature type="compositionally biased region" description="Low complexity" evidence="7">
    <location>
        <begin position="140"/>
        <end position="155"/>
    </location>
</feature>
<evidence type="ECO:0000313" key="9">
    <source>
        <dbReference type="Proteomes" id="UP001152795"/>
    </source>
</evidence>